<reference evidence="2" key="1">
    <citation type="submission" date="2022-03" db="EMBL/GenBank/DDBJ databases">
        <authorList>
            <person name="Alioto T."/>
            <person name="Alioto T."/>
            <person name="Gomez Garrido J."/>
        </authorList>
    </citation>
    <scope>NUCLEOTIDE SEQUENCE</scope>
</reference>
<dbReference type="PRINTS" id="PR00003">
    <property type="entry name" value="4DISULPHCORE"/>
</dbReference>
<dbReference type="Pfam" id="PF00095">
    <property type="entry name" value="WAP"/>
    <property type="match status" value="5"/>
</dbReference>
<dbReference type="PANTHER" id="PTHR19441:SF95">
    <property type="entry name" value="PERLWAPIN ISOFORM X1"/>
    <property type="match status" value="1"/>
</dbReference>
<sequence>MSVILRGVVGSSGTPGFCPAAKPNLSPCFIPCTKCPNGQKCCPWNCRDECVTTLPEKPGSCPKDDIVCKQASHQMCTSDDNCPNDKKCCSYKCGRACVSPVSDSEKPGVCPPERFVISKGDKAKWCHSDKDCLDDKKCCPQSEGTVCKTPAEERSEQCPRRKRIGLRCDDECTSDSECAPDLKCCMSRCGLSCVTPLGGTPGYCPDAKPDLSPCFFPCIECPEGQKCCPKNCRDECVTPLFGNIKNEKPGVCPPERFVIKKGDRAKWCDSDQDCLDDKKCCPHSEGSVCKTPAKERRGQCPWGELIKPRCDDECTSDSECAPDFKCCMSGCGFKCVPPLGVTPGFCPAAKPNLSPCFVPCKKCPKGQKCCPRNCRDECVPTLPETLQIQPQNLGHTSIKDRVITARHQGRTPHNPQNTVGVIVSRAALGVQAPCANQSCGTPPRHLCLTPCRQFQAHSQSVACTPFNKTLPPFISTLPPLISSPLSPFITSPLPPLSLAPSSPALCPPLSLAPPSSPLPLYHLSPLPHFITSPLPLITSPLPLQ</sequence>
<feature type="domain" description="WAP" evidence="1">
    <location>
        <begin position="103"/>
        <end position="151"/>
    </location>
</feature>
<feature type="domain" description="WAP" evidence="1">
    <location>
        <begin position="54"/>
        <end position="101"/>
    </location>
</feature>
<evidence type="ECO:0000259" key="1">
    <source>
        <dbReference type="PROSITE" id="PS51390"/>
    </source>
</evidence>
<proteinExistence type="predicted"/>
<evidence type="ECO:0000313" key="2">
    <source>
        <dbReference type="EMBL" id="CAH2327183.1"/>
    </source>
</evidence>
<feature type="domain" description="WAP" evidence="1">
    <location>
        <begin position="245"/>
        <end position="292"/>
    </location>
</feature>
<protein>
    <submittedName>
        <fullName evidence="2">Keratin-associated 5-1-like isoform X19</fullName>
    </submittedName>
</protein>
<dbReference type="SMART" id="SM00217">
    <property type="entry name" value="WAP"/>
    <property type="match status" value="5"/>
</dbReference>
<dbReference type="InterPro" id="IPR036645">
    <property type="entry name" value="Elafin-like_sf"/>
</dbReference>
<keyword evidence="3" id="KW-1185">Reference proteome</keyword>
<feature type="domain" description="WAP" evidence="1">
    <location>
        <begin position="293"/>
        <end position="339"/>
    </location>
</feature>
<dbReference type="Gene3D" id="4.10.75.10">
    <property type="entry name" value="Elafin-like"/>
    <property type="match status" value="5"/>
</dbReference>
<feature type="domain" description="WAP" evidence="1">
    <location>
        <begin position="152"/>
        <end position="197"/>
    </location>
</feature>
<dbReference type="AlphaFoldDB" id="A0AAD1TLF6"/>
<dbReference type="EMBL" id="OW240924">
    <property type="protein sequence ID" value="CAH2327183.1"/>
    <property type="molecule type" value="Genomic_DNA"/>
</dbReference>
<dbReference type="PROSITE" id="PS51390">
    <property type="entry name" value="WAP"/>
    <property type="match status" value="5"/>
</dbReference>
<evidence type="ECO:0000313" key="3">
    <source>
        <dbReference type="Proteomes" id="UP001295444"/>
    </source>
</evidence>
<dbReference type="InterPro" id="IPR008197">
    <property type="entry name" value="WAP_dom"/>
</dbReference>
<dbReference type="GO" id="GO:0019731">
    <property type="term" value="P:antibacterial humoral response"/>
    <property type="evidence" value="ECO:0007669"/>
    <property type="project" value="TreeGrafter"/>
</dbReference>
<gene>
    <name evidence="2" type="ORF">PECUL_23A004380</name>
</gene>
<dbReference type="GO" id="GO:0004867">
    <property type="term" value="F:serine-type endopeptidase inhibitor activity"/>
    <property type="evidence" value="ECO:0007669"/>
    <property type="project" value="TreeGrafter"/>
</dbReference>
<dbReference type="InterPro" id="IPR050514">
    <property type="entry name" value="WAP_four-disulfide_core"/>
</dbReference>
<dbReference type="GO" id="GO:0005615">
    <property type="term" value="C:extracellular space"/>
    <property type="evidence" value="ECO:0007669"/>
    <property type="project" value="TreeGrafter"/>
</dbReference>
<organism evidence="2 3">
    <name type="scientific">Pelobates cultripes</name>
    <name type="common">Western spadefoot toad</name>
    <dbReference type="NCBI Taxonomy" id="61616"/>
    <lineage>
        <taxon>Eukaryota</taxon>
        <taxon>Metazoa</taxon>
        <taxon>Chordata</taxon>
        <taxon>Craniata</taxon>
        <taxon>Vertebrata</taxon>
        <taxon>Euteleostomi</taxon>
        <taxon>Amphibia</taxon>
        <taxon>Batrachia</taxon>
        <taxon>Anura</taxon>
        <taxon>Pelobatoidea</taxon>
        <taxon>Pelobatidae</taxon>
        <taxon>Pelobates</taxon>
    </lineage>
</organism>
<name>A0AAD1TLF6_PELCU</name>
<accession>A0AAD1TLF6</accession>
<dbReference type="Proteomes" id="UP001295444">
    <property type="component" value="Chromosome 13"/>
</dbReference>
<dbReference type="PANTHER" id="PTHR19441">
    <property type="entry name" value="WHEY ACDIC PROTEIN WAP"/>
    <property type="match status" value="1"/>
</dbReference>
<dbReference type="SUPFAM" id="SSF57256">
    <property type="entry name" value="Elafin-like"/>
    <property type="match status" value="5"/>
</dbReference>
<dbReference type="GO" id="GO:0045087">
    <property type="term" value="P:innate immune response"/>
    <property type="evidence" value="ECO:0007669"/>
    <property type="project" value="TreeGrafter"/>
</dbReference>